<comment type="subcellular location">
    <subcellularLocation>
        <location evidence="9">Cell membrane</location>
        <topology evidence="9">Single-pass membrane protein</topology>
    </subcellularLocation>
    <subcellularLocation>
        <location evidence="1">Membrane</location>
    </subcellularLocation>
</comment>
<dbReference type="PANTHER" id="PTHR33910">
    <property type="entry name" value="PROTEIN TRANSLOCASE SUBUNIT SECE"/>
    <property type="match status" value="1"/>
</dbReference>
<dbReference type="Proteomes" id="UP000051658">
    <property type="component" value="Unassembled WGS sequence"/>
</dbReference>
<keyword evidence="8 9" id="KW-0472">Membrane</keyword>
<dbReference type="HAMAP" id="MF_00422">
    <property type="entry name" value="SecE"/>
    <property type="match status" value="1"/>
</dbReference>
<dbReference type="GO" id="GO:0065002">
    <property type="term" value="P:intracellular protein transmembrane transport"/>
    <property type="evidence" value="ECO:0007669"/>
    <property type="project" value="UniProtKB-UniRule"/>
</dbReference>
<keyword evidence="7 9" id="KW-0811">Translocation</keyword>
<dbReference type="PANTHER" id="PTHR33910:SF1">
    <property type="entry name" value="PROTEIN TRANSLOCASE SUBUNIT SECE"/>
    <property type="match status" value="1"/>
</dbReference>
<evidence type="ECO:0000313" key="10">
    <source>
        <dbReference type="EMBL" id="KRN56898.1"/>
    </source>
</evidence>
<gene>
    <name evidence="9" type="primary">secE</name>
    <name evidence="10" type="ORF">IV74_GL000546</name>
</gene>
<organism evidence="10 11">
    <name type="scientific">Carnobacterium divergens DSM 20623</name>
    <dbReference type="NCBI Taxonomy" id="1449336"/>
    <lineage>
        <taxon>Bacteria</taxon>
        <taxon>Bacillati</taxon>
        <taxon>Bacillota</taxon>
        <taxon>Bacilli</taxon>
        <taxon>Lactobacillales</taxon>
        <taxon>Carnobacteriaceae</taxon>
        <taxon>Carnobacterium</taxon>
    </lineage>
</organism>
<dbReference type="PATRIC" id="fig|1449336.4.peg.558"/>
<accession>A0A0R2HW45</accession>
<name>A0A0R2HW45_CARDV</name>
<dbReference type="GO" id="GO:0043952">
    <property type="term" value="P:protein transport by the Sec complex"/>
    <property type="evidence" value="ECO:0007669"/>
    <property type="project" value="UniProtKB-UniRule"/>
</dbReference>
<dbReference type="Gene3D" id="1.20.5.1030">
    <property type="entry name" value="Preprotein translocase secy subunit"/>
    <property type="match status" value="1"/>
</dbReference>
<dbReference type="InterPro" id="IPR038379">
    <property type="entry name" value="SecE_sf"/>
</dbReference>
<comment type="subunit">
    <text evidence="9">Component of the Sec protein translocase complex. Heterotrimer consisting of SecY, SecE and SecG subunits. The heterotrimers can form oligomers, although 1 heterotrimer is thought to be able to translocate proteins. Interacts with the ribosome. Interacts with SecDF, and other proteins may be involved. Interacts with SecA.</text>
</comment>
<evidence type="ECO:0000256" key="9">
    <source>
        <dbReference type="HAMAP-Rule" id="MF_00422"/>
    </source>
</evidence>
<comment type="function">
    <text evidence="9">Essential subunit of the Sec protein translocation channel SecYEG. Clamps together the 2 halves of SecY. May contact the channel plug during translocation.</text>
</comment>
<keyword evidence="3 9" id="KW-1003">Cell membrane</keyword>
<comment type="caution">
    <text evidence="10">The sequence shown here is derived from an EMBL/GenBank/DDBJ whole genome shotgun (WGS) entry which is preliminary data.</text>
</comment>
<evidence type="ECO:0000256" key="6">
    <source>
        <dbReference type="ARBA" id="ARBA00022989"/>
    </source>
</evidence>
<dbReference type="GeneID" id="89587838"/>
<reference evidence="10 11" key="1">
    <citation type="journal article" date="2015" name="Genome Announc.">
        <title>Expanding the biotechnology potential of lactobacilli through comparative genomics of 213 strains and associated genera.</title>
        <authorList>
            <person name="Sun Z."/>
            <person name="Harris H.M."/>
            <person name="McCann A."/>
            <person name="Guo C."/>
            <person name="Argimon S."/>
            <person name="Zhang W."/>
            <person name="Yang X."/>
            <person name="Jeffery I.B."/>
            <person name="Cooney J.C."/>
            <person name="Kagawa T.F."/>
            <person name="Liu W."/>
            <person name="Song Y."/>
            <person name="Salvetti E."/>
            <person name="Wrobel A."/>
            <person name="Rasinkangas P."/>
            <person name="Parkhill J."/>
            <person name="Rea M.C."/>
            <person name="O'Sullivan O."/>
            <person name="Ritari J."/>
            <person name="Douillard F.P."/>
            <person name="Paul Ross R."/>
            <person name="Yang R."/>
            <person name="Briner A.E."/>
            <person name="Felis G.E."/>
            <person name="de Vos W.M."/>
            <person name="Barrangou R."/>
            <person name="Klaenhammer T.R."/>
            <person name="Caufield P.W."/>
            <person name="Cui Y."/>
            <person name="Zhang H."/>
            <person name="O'Toole P.W."/>
        </authorList>
    </citation>
    <scope>NUCLEOTIDE SEQUENCE [LARGE SCALE GENOMIC DNA]</scope>
    <source>
        <strain evidence="10 11">DSM 20623</strain>
    </source>
</reference>
<proteinExistence type="inferred from homology"/>
<dbReference type="InterPro" id="IPR005807">
    <property type="entry name" value="SecE_bac"/>
</dbReference>
<dbReference type="GO" id="GO:0009306">
    <property type="term" value="P:protein secretion"/>
    <property type="evidence" value="ECO:0007669"/>
    <property type="project" value="UniProtKB-UniRule"/>
</dbReference>
<dbReference type="NCBIfam" id="TIGR00964">
    <property type="entry name" value="secE_bact"/>
    <property type="match status" value="1"/>
</dbReference>
<evidence type="ECO:0000256" key="3">
    <source>
        <dbReference type="ARBA" id="ARBA00022475"/>
    </source>
</evidence>
<dbReference type="GO" id="GO:0006605">
    <property type="term" value="P:protein targeting"/>
    <property type="evidence" value="ECO:0007669"/>
    <property type="project" value="UniProtKB-UniRule"/>
</dbReference>
<comment type="similarity">
    <text evidence="9">Belongs to the SecE/SEC61-gamma family.</text>
</comment>
<dbReference type="AlphaFoldDB" id="A0A0R2HW45"/>
<evidence type="ECO:0000256" key="7">
    <source>
        <dbReference type="ARBA" id="ARBA00023010"/>
    </source>
</evidence>
<feature type="transmembrane region" description="Helical" evidence="9">
    <location>
        <begin position="30"/>
        <end position="51"/>
    </location>
</feature>
<evidence type="ECO:0000256" key="2">
    <source>
        <dbReference type="ARBA" id="ARBA00022448"/>
    </source>
</evidence>
<evidence type="ECO:0000256" key="4">
    <source>
        <dbReference type="ARBA" id="ARBA00022692"/>
    </source>
</evidence>
<dbReference type="EMBL" id="JQBS01000017">
    <property type="protein sequence ID" value="KRN56898.1"/>
    <property type="molecule type" value="Genomic_DNA"/>
</dbReference>
<dbReference type="Pfam" id="PF00584">
    <property type="entry name" value="SecE"/>
    <property type="match status" value="1"/>
</dbReference>
<evidence type="ECO:0000256" key="5">
    <source>
        <dbReference type="ARBA" id="ARBA00022927"/>
    </source>
</evidence>
<protein>
    <recommendedName>
        <fullName evidence="9">Protein translocase subunit SecE</fullName>
    </recommendedName>
</protein>
<evidence type="ECO:0000256" key="1">
    <source>
        <dbReference type="ARBA" id="ARBA00004370"/>
    </source>
</evidence>
<keyword evidence="5 9" id="KW-0653">Protein transport</keyword>
<evidence type="ECO:0000313" key="11">
    <source>
        <dbReference type="Proteomes" id="UP000051658"/>
    </source>
</evidence>
<dbReference type="RefSeq" id="WP_034572206.1">
    <property type="nucleotide sequence ID" value="NZ_JQBS01000017.1"/>
</dbReference>
<evidence type="ECO:0000256" key="8">
    <source>
        <dbReference type="ARBA" id="ARBA00023136"/>
    </source>
</evidence>
<dbReference type="GO" id="GO:0008320">
    <property type="term" value="F:protein transmembrane transporter activity"/>
    <property type="evidence" value="ECO:0007669"/>
    <property type="project" value="UniProtKB-UniRule"/>
</dbReference>
<keyword evidence="4 9" id="KW-0812">Transmembrane</keyword>
<dbReference type="GO" id="GO:0005886">
    <property type="term" value="C:plasma membrane"/>
    <property type="evidence" value="ECO:0007669"/>
    <property type="project" value="UniProtKB-SubCell"/>
</dbReference>
<sequence>MGKLFGYFGSVKREMHEVTWPTKKELRKSMMTVIGTVFFFVIFFMVVDYGITSILDLFLKK</sequence>
<dbReference type="InterPro" id="IPR001901">
    <property type="entry name" value="Translocase_SecE/Sec61-g"/>
</dbReference>
<keyword evidence="2 9" id="KW-0813">Transport</keyword>
<keyword evidence="6 9" id="KW-1133">Transmembrane helix</keyword>
<keyword evidence="11" id="KW-1185">Reference proteome</keyword>
<dbReference type="eggNOG" id="COG0690">
    <property type="taxonomic scope" value="Bacteria"/>
</dbReference>